<dbReference type="EMBL" id="KB790724">
    <property type="protein sequence ID" value="EOA92858.1"/>
    <property type="molecule type" value="Genomic_DNA"/>
</dbReference>
<dbReference type="GO" id="GO:0017134">
    <property type="term" value="F:fibroblast growth factor binding"/>
    <property type="evidence" value="ECO:0007669"/>
    <property type="project" value="TreeGrafter"/>
</dbReference>
<dbReference type="InterPro" id="IPR000719">
    <property type="entry name" value="Prot_kinase_dom"/>
</dbReference>
<dbReference type="PANTHER" id="PTHR24416">
    <property type="entry name" value="TYROSINE-PROTEIN KINASE RECEPTOR"/>
    <property type="match status" value="1"/>
</dbReference>
<feature type="non-terminal residue" evidence="4">
    <location>
        <position position="1"/>
    </location>
</feature>
<dbReference type="Proteomes" id="UP000296049">
    <property type="component" value="Unassembled WGS sequence"/>
</dbReference>
<evidence type="ECO:0000259" key="3">
    <source>
        <dbReference type="PROSITE" id="PS50011"/>
    </source>
</evidence>
<keyword evidence="5" id="KW-1185">Reference proteome</keyword>
<evidence type="ECO:0000313" key="4">
    <source>
        <dbReference type="EMBL" id="EOA92858.1"/>
    </source>
</evidence>
<keyword evidence="4" id="KW-0675">Receptor</keyword>
<sequence>SAQCIHRDLAARNVLVTEDNVMKIADFGLARDIHHIDYYKKTT</sequence>
<dbReference type="InterPro" id="IPR001245">
    <property type="entry name" value="Ser-Thr/Tyr_kinase_cat_dom"/>
</dbReference>
<feature type="domain" description="Protein kinase" evidence="3">
    <location>
        <begin position="1"/>
        <end position="43"/>
    </location>
</feature>
<reference evidence="5" key="1">
    <citation type="journal article" date="2013" name="Nat. Genet.">
        <title>The duck genome and transcriptome provide insight into an avian influenza virus reservoir species.</title>
        <authorList>
            <person name="Huang Y."/>
            <person name="Li Y."/>
            <person name="Burt D.W."/>
            <person name="Chen H."/>
            <person name="Zhang Y."/>
            <person name="Qian W."/>
            <person name="Kim H."/>
            <person name="Gan S."/>
            <person name="Zhao Y."/>
            <person name="Li J."/>
            <person name="Yi K."/>
            <person name="Feng H."/>
            <person name="Zhu P."/>
            <person name="Li B."/>
            <person name="Liu Q."/>
            <person name="Fairley S."/>
            <person name="Magor K.E."/>
            <person name="Du Z."/>
            <person name="Hu X."/>
            <person name="Goodman L."/>
            <person name="Tafer H."/>
            <person name="Vignal A."/>
            <person name="Lee T."/>
            <person name="Kim K.W."/>
            <person name="Sheng Z."/>
            <person name="An Y."/>
            <person name="Searle S."/>
            <person name="Herrero J."/>
            <person name="Groenen M.A."/>
            <person name="Crooijmans R.P."/>
            <person name="Faraut T."/>
            <person name="Cai Q."/>
            <person name="Webster R.G."/>
            <person name="Aldridge J.R."/>
            <person name="Warren W.C."/>
            <person name="Bartschat S."/>
            <person name="Kehr S."/>
            <person name="Marz M."/>
            <person name="Stadler P.F."/>
            <person name="Smith J."/>
            <person name="Kraus R.H."/>
            <person name="Zhao Y."/>
            <person name="Ren L."/>
            <person name="Fei J."/>
            <person name="Morisson M."/>
            <person name="Kaiser P."/>
            <person name="Griffin D.K."/>
            <person name="Rao M."/>
            <person name="Pitel F."/>
            <person name="Wang J."/>
            <person name="Li N."/>
        </authorList>
    </citation>
    <scope>NUCLEOTIDE SEQUENCE [LARGE SCALE GENOMIC DNA]</scope>
</reference>
<dbReference type="GO" id="GO:0005007">
    <property type="term" value="F:fibroblast growth factor receptor activity"/>
    <property type="evidence" value="ECO:0007669"/>
    <property type="project" value="TreeGrafter"/>
</dbReference>
<name>R0KIB2_ANAPL</name>
<keyword evidence="2" id="KW-0067">ATP-binding</keyword>
<dbReference type="GO" id="GO:0045597">
    <property type="term" value="P:positive regulation of cell differentiation"/>
    <property type="evidence" value="ECO:0007669"/>
    <property type="project" value="TreeGrafter"/>
</dbReference>
<proteinExistence type="predicted"/>
<evidence type="ECO:0000256" key="2">
    <source>
        <dbReference type="ARBA" id="ARBA00022840"/>
    </source>
</evidence>
<dbReference type="InterPro" id="IPR050122">
    <property type="entry name" value="RTK"/>
</dbReference>
<dbReference type="GO" id="GO:0043235">
    <property type="term" value="C:receptor complex"/>
    <property type="evidence" value="ECO:0007669"/>
    <property type="project" value="TreeGrafter"/>
</dbReference>
<dbReference type="GO" id="GO:0005524">
    <property type="term" value="F:ATP binding"/>
    <property type="evidence" value="ECO:0007669"/>
    <property type="project" value="UniProtKB-KW"/>
</dbReference>
<accession>R0KIB2</accession>
<dbReference type="SUPFAM" id="SSF56112">
    <property type="entry name" value="Protein kinase-like (PK-like)"/>
    <property type="match status" value="1"/>
</dbReference>
<evidence type="ECO:0000256" key="1">
    <source>
        <dbReference type="ARBA" id="ARBA00022741"/>
    </source>
</evidence>
<dbReference type="PANTHER" id="PTHR24416:SF131">
    <property type="entry name" value="FIBROBLAST GROWTH FACTOR RECEPTOR 1"/>
    <property type="match status" value="1"/>
</dbReference>
<dbReference type="Gene3D" id="1.10.510.10">
    <property type="entry name" value="Transferase(Phosphotransferase) domain 1"/>
    <property type="match status" value="1"/>
</dbReference>
<dbReference type="Pfam" id="PF07714">
    <property type="entry name" value="PK_Tyr_Ser-Thr"/>
    <property type="match status" value="1"/>
</dbReference>
<dbReference type="AlphaFoldDB" id="R0KIB2"/>
<dbReference type="PROSITE" id="PS50011">
    <property type="entry name" value="PROTEIN_KINASE_DOM"/>
    <property type="match status" value="1"/>
</dbReference>
<protein>
    <submittedName>
        <fullName evidence="4">Basic fibroblast growth factor receptor 1</fullName>
    </submittedName>
</protein>
<gene>
    <name evidence="4" type="ORF">Anapl_18695</name>
</gene>
<feature type="non-terminal residue" evidence="4">
    <location>
        <position position="43"/>
    </location>
</feature>
<dbReference type="InterPro" id="IPR011009">
    <property type="entry name" value="Kinase-like_dom_sf"/>
</dbReference>
<organism evidence="4 5">
    <name type="scientific">Anas platyrhynchos</name>
    <name type="common">Mallard</name>
    <name type="synonym">Anas boschas</name>
    <dbReference type="NCBI Taxonomy" id="8839"/>
    <lineage>
        <taxon>Eukaryota</taxon>
        <taxon>Metazoa</taxon>
        <taxon>Chordata</taxon>
        <taxon>Craniata</taxon>
        <taxon>Vertebrata</taxon>
        <taxon>Euteleostomi</taxon>
        <taxon>Archelosauria</taxon>
        <taxon>Archosauria</taxon>
        <taxon>Dinosauria</taxon>
        <taxon>Saurischia</taxon>
        <taxon>Theropoda</taxon>
        <taxon>Coelurosauria</taxon>
        <taxon>Aves</taxon>
        <taxon>Neognathae</taxon>
        <taxon>Galloanserae</taxon>
        <taxon>Anseriformes</taxon>
        <taxon>Anatidae</taxon>
        <taxon>Anatinae</taxon>
        <taxon>Anas</taxon>
    </lineage>
</organism>
<dbReference type="GO" id="GO:0005886">
    <property type="term" value="C:plasma membrane"/>
    <property type="evidence" value="ECO:0007669"/>
    <property type="project" value="TreeGrafter"/>
</dbReference>
<evidence type="ECO:0000313" key="5">
    <source>
        <dbReference type="Proteomes" id="UP000296049"/>
    </source>
</evidence>
<keyword evidence="1" id="KW-0547">Nucleotide-binding</keyword>